<dbReference type="InterPro" id="IPR011330">
    <property type="entry name" value="Glyco_hydro/deAcase_b/a-brl"/>
</dbReference>
<evidence type="ECO:0000256" key="1">
    <source>
        <dbReference type="ARBA" id="ARBA00022723"/>
    </source>
</evidence>
<feature type="transmembrane region" description="Helical" evidence="3">
    <location>
        <begin position="25"/>
        <end position="47"/>
    </location>
</feature>
<dbReference type="Gene3D" id="3.20.20.370">
    <property type="entry name" value="Glycoside hydrolase/deacetylase"/>
    <property type="match status" value="1"/>
</dbReference>
<dbReference type="GO" id="GO:0005975">
    <property type="term" value="P:carbohydrate metabolic process"/>
    <property type="evidence" value="ECO:0007669"/>
    <property type="project" value="InterPro"/>
</dbReference>
<dbReference type="GO" id="GO:0016810">
    <property type="term" value="F:hydrolase activity, acting on carbon-nitrogen (but not peptide) bonds"/>
    <property type="evidence" value="ECO:0007669"/>
    <property type="project" value="InterPro"/>
</dbReference>
<keyword evidence="6" id="KW-1185">Reference proteome</keyword>
<dbReference type="InterPro" id="IPR002509">
    <property type="entry name" value="NODB_dom"/>
</dbReference>
<keyword evidence="3" id="KW-0472">Membrane</keyword>
<name>A0A939KGC5_9CLOT</name>
<dbReference type="AlphaFoldDB" id="A0A939KGC5"/>
<dbReference type="InterPro" id="IPR050248">
    <property type="entry name" value="Polysacc_deacetylase_ArnD"/>
</dbReference>
<evidence type="ECO:0000313" key="6">
    <source>
        <dbReference type="Proteomes" id="UP000664218"/>
    </source>
</evidence>
<evidence type="ECO:0000256" key="3">
    <source>
        <dbReference type="SAM" id="Phobius"/>
    </source>
</evidence>
<comment type="caution">
    <text evidence="5">The sequence shown here is derived from an EMBL/GenBank/DDBJ whole genome shotgun (WGS) entry which is preliminary data.</text>
</comment>
<reference evidence="5" key="1">
    <citation type="submission" date="2021-03" db="EMBL/GenBank/DDBJ databases">
        <title>Proteiniclasticum marinus sp. nov., isolated from tidal flat sediment.</title>
        <authorList>
            <person name="Namirimu T."/>
            <person name="Yang J.-A."/>
            <person name="Yang S.-H."/>
            <person name="Kim Y.-J."/>
            <person name="Kwon K.K."/>
        </authorList>
    </citation>
    <scope>NUCLEOTIDE SEQUENCE</scope>
    <source>
        <strain evidence="5">SCR006</strain>
    </source>
</reference>
<keyword evidence="3" id="KW-0812">Transmembrane</keyword>
<dbReference type="RefSeq" id="WP_207598796.1">
    <property type="nucleotide sequence ID" value="NZ_JAFNJU010000002.1"/>
</dbReference>
<keyword evidence="3" id="KW-1133">Transmembrane helix</keyword>
<dbReference type="EMBL" id="JAFNJU010000002">
    <property type="protein sequence ID" value="MBO1264284.1"/>
    <property type="molecule type" value="Genomic_DNA"/>
</dbReference>
<gene>
    <name evidence="5" type="ORF">J3A84_04390</name>
</gene>
<evidence type="ECO:0000256" key="2">
    <source>
        <dbReference type="ARBA" id="ARBA00022801"/>
    </source>
</evidence>
<keyword evidence="2" id="KW-0378">Hydrolase</keyword>
<dbReference type="PROSITE" id="PS51677">
    <property type="entry name" value="NODB"/>
    <property type="match status" value="1"/>
</dbReference>
<dbReference type="CDD" id="cd10944">
    <property type="entry name" value="CE4_SmPgdA_like"/>
    <property type="match status" value="1"/>
</dbReference>
<feature type="domain" description="NodB homology" evidence="4">
    <location>
        <begin position="114"/>
        <end position="318"/>
    </location>
</feature>
<dbReference type="PANTHER" id="PTHR10587:SF133">
    <property type="entry name" value="CHITIN DEACETYLASE 1-RELATED"/>
    <property type="match status" value="1"/>
</dbReference>
<keyword evidence="1" id="KW-0479">Metal-binding</keyword>
<accession>A0A939KGC5</accession>
<evidence type="ECO:0000313" key="5">
    <source>
        <dbReference type="EMBL" id="MBO1264284.1"/>
    </source>
</evidence>
<dbReference type="SUPFAM" id="SSF88713">
    <property type="entry name" value="Glycoside hydrolase/deacetylase"/>
    <property type="match status" value="1"/>
</dbReference>
<dbReference type="Pfam" id="PF01522">
    <property type="entry name" value="Polysacc_deac_1"/>
    <property type="match status" value="1"/>
</dbReference>
<dbReference type="GO" id="GO:0016020">
    <property type="term" value="C:membrane"/>
    <property type="evidence" value="ECO:0007669"/>
    <property type="project" value="TreeGrafter"/>
</dbReference>
<sequence>MKRKNNIFDNSGGTYYRSQKKSKGILITVLLVLVIGTALGLTIYKLIGEDKFTSKTPIVVEPEAEEEPVPEVIEVNPEDLVENSNHIHEASDYAYSTRDVRNWITGVEAYEGEKIAFLTFDDGPSPQNTGRILDILKEKDASATFFTIGTSIENSNSSGDVLNRILEEGSAIALHSYTHVYEKLYPGNTADKVFIKEEMERLQDKIREVTGREDFKSHVVRYPGGHMSWKGIEEADAALQEDGIEYIDWNAMNGDSEPTARRPKDPEALAAFVMESLVYTNVKDVIVVLMHDAENKEMTTESLPLIIDTLREEGYSFGILK</sequence>
<protein>
    <submittedName>
        <fullName evidence="5">Polysaccharide deacetylase</fullName>
    </submittedName>
</protein>
<proteinExistence type="predicted"/>
<dbReference type="PANTHER" id="PTHR10587">
    <property type="entry name" value="GLYCOSYL TRANSFERASE-RELATED"/>
    <property type="match status" value="1"/>
</dbReference>
<dbReference type="GO" id="GO:0046872">
    <property type="term" value="F:metal ion binding"/>
    <property type="evidence" value="ECO:0007669"/>
    <property type="project" value="UniProtKB-KW"/>
</dbReference>
<dbReference type="Proteomes" id="UP000664218">
    <property type="component" value="Unassembled WGS sequence"/>
</dbReference>
<evidence type="ECO:0000259" key="4">
    <source>
        <dbReference type="PROSITE" id="PS51677"/>
    </source>
</evidence>
<organism evidence="5 6">
    <name type="scientific">Proteiniclasticum aestuarii</name>
    <dbReference type="NCBI Taxonomy" id="2817862"/>
    <lineage>
        <taxon>Bacteria</taxon>
        <taxon>Bacillati</taxon>
        <taxon>Bacillota</taxon>
        <taxon>Clostridia</taxon>
        <taxon>Eubacteriales</taxon>
        <taxon>Clostridiaceae</taxon>
        <taxon>Proteiniclasticum</taxon>
    </lineage>
</organism>